<dbReference type="Proteomes" id="UP000515154">
    <property type="component" value="Linkage group LG12"/>
</dbReference>
<dbReference type="GO" id="GO:0034475">
    <property type="term" value="P:U4 snRNA 3'-end processing"/>
    <property type="evidence" value="ECO:0007669"/>
    <property type="project" value="TreeGrafter"/>
</dbReference>
<dbReference type="InterPro" id="IPR033196">
    <property type="entry name" value="Rrp43"/>
</dbReference>
<keyword evidence="6" id="KW-0271">Exosome</keyword>
<dbReference type="InterPro" id="IPR050590">
    <property type="entry name" value="Exosome_comp_Rrp42_subfam"/>
</dbReference>
<dbReference type="SUPFAM" id="SSF55666">
    <property type="entry name" value="Ribonuclease PH domain 2-like"/>
    <property type="match status" value="1"/>
</dbReference>
<dbReference type="AlphaFoldDB" id="A0A6P7SZN2"/>
<dbReference type="FunFam" id="3.30.230.70:FF:000017">
    <property type="entry name" value="Exosome complex component Rrp42"/>
    <property type="match status" value="1"/>
</dbReference>
<dbReference type="GO" id="GO:0071035">
    <property type="term" value="P:nuclear polyadenylation-dependent rRNA catabolic process"/>
    <property type="evidence" value="ECO:0007669"/>
    <property type="project" value="TreeGrafter"/>
</dbReference>
<dbReference type="CDD" id="cd11369">
    <property type="entry name" value="RNase_PH_RRP43"/>
    <property type="match status" value="1"/>
</dbReference>
<dbReference type="InterPro" id="IPR015847">
    <property type="entry name" value="ExoRNase_PH_dom2"/>
</dbReference>
<dbReference type="InterPro" id="IPR001247">
    <property type="entry name" value="ExoRNase_PH_dom1"/>
</dbReference>
<dbReference type="InterPro" id="IPR027408">
    <property type="entry name" value="PNPase/RNase_PH_dom_sf"/>
</dbReference>
<evidence type="ECO:0000256" key="6">
    <source>
        <dbReference type="ARBA" id="ARBA00022835"/>
    </source>
</evidence>
<dbReference type="PANTHER" id="PTHR11097:SF9">
    <property type="entry name" value="EXOSOME COMPLEX COMPONENT RRP43"/>
    <property type="match status" value="1"/>
</dbReference>
<proteinExistence type="inferred from homology"/>
<keyword evidence="4" id="KW-0963">Cytoplasm</keyword>
<sequence length="278" mass="30474">MAEDFEAAQPLEYLRKFLKNDIRPDGRELGESRSIIVNIGYISSADGSALVKTGDTAVICGIKVELAIPKCEEPDQGFIVPNLELSTLCSPNFRPGPPGDQAQRTSQMLFDIVKNSNCLDLKDLCITPGKLVWVLYCDMICLDYDGNVLDVALLSLMAALYNCQLPKVTVDEDSLEISVDFDSRRPLNIHSHPVSTTFSLMDGNILLMDPCIGEENLSDGTVTICTCDQKLCGVFKPGGAKISDEKLFQCISRAEEQGAKVQCLLQKALKSKTDNKTE</sequence>
<dbReference type="GO" id="GO:0071038">
    <property type="term" value="P:TRAMP-dependent tRNA surveillance pathway"/>
    <property type="evidence" value="ECO:0007669"/>
    <property type="project" value="TreeGrafter"/>
</dbReference>
<keyword evidence="5" id="KW-0698">rRNA processing</keyword>
<reference evidence="11" key="1">
    <citation type="submission" date="2025-08" db="UniProtKB">
        <authorList>
            <consortium name="RefSeq"/>
        </authorList>
    </citation>
    <scope>IDENTIFICATION</scope>
</reference>
<dbReference type="GO" id="GO:0016075">
    <property type="term" value="P:rRNA catabolic process"/>
    <property type="evidence" value="ECO:0007669"/>
    <property type="project" value="TreeGrafter"/>
</dbReference>
<protein>
    <recommendedName>
        <fullName evidence="9">Ribosomal RNA-processing protein 43</fullName>
    </recommendedName>
</protein>
<dbReference type="KEGG" id="osn:115218021"/>
<dbReference type="GO" id="GO:0035925">
    <property type="term" value="F:mRNA 3'-UTR AU-rich region binding"/>
    <property type="evidence" value="ECO:0007669"/>
    <property type="project" value="TreeGrafter"/>
</dbReference>
<dbReference type="GO" id="GO:0034473">
    <property type="term" value="P:U1 snRNA 3'-end processing"/>
    <property type="evidence" value="ECO:0007669"/>
    <property type="project" value="TreeGrafter"/>
</dbReference>
<evidence type="ECO:0000256" key="9">
    <source>
        <dbReference type="ARBA" id="ARBA00030617"/>
    </source>
</evidence>
<dbReference type="GO" id="GO:0000467">
    <property type="term" value="P:exonucleolytic trimming to generate mature 3'-end of 5.8S rRNA from tricistronic rRNA transcript (SSU-rRNA, 5.8S rRNA, LSU-rRNA)"/>
    <property type="evidence" value="ECO:0007669"/>
    <property type="project" value="TreeGrafter"/>
</dbReference>
<organism evidence="10 11">
    <name type="scientific">Octopus sinensis</name>
    <name type="common">East Asian common octopus</name>
    <dbReference type="NCBI Taxonomy" id="2607531"/>
    <lineage>
        <taxon>Eukaryota</taxon>
        <taxon>Metazoa</taxon>
        <taxon>Spiralia</taxon>
        <taxon>Lophotrochozoa</taxon>
        <taxon>Mollusca</taxon>
        <taxon>Cephalopoda</taxon>
        <taxon>Coleoidea</taxon>
        <taxon>Octopodiformes</taxon>
        <taxon>Octopoda</taxon>
        <taxon>Incirrata</taxon>
        <taxon>Octopodidae</taxon>
        <taxon>Octopus</taxon>
    </lineage>
</organism>
<comment type="subcellular location">
    <subcellularLocation>
        <location evidence="1">Cytoplasm</location>
    </subcellularLocation>
    <subcellularLocation>
        <location evidence="2">Nucleus</location>
        <location evidence="2">Nucleolus</location>
    </subcellularLocation>
</comment>
<keyword evidence="7" id="KW-0694">RNA-binding</keyword>
<keyword evidence="8" id="KW-0539">Nucleus</keyword>
<comment type="similarity">
    <text evidence="3">Belongs to the RNase PH family.</text>
</comment>
<gene>
    <name evidence="11" type="primary">LOC115218021</name>
</gene>
<keyword evidence="10" id="KW-1185">Reference proteome</keyword>
<evidence type="ECO:0000256" key="1">
    <source>
        <dbReference type="ARBA" id="ARBA00004496"/>
    </source>
</evidence>
<evidence type="ECO:0000256" key="8">
    <source>
        <dbReference type="ARBA" id="ARBA00023242"/>
    </source>
</evidence>
<evidence type="ECO:0000256" key="4">
    <source>
        <dbReference type="ARBA" id="ARBA00022490"/>
    </source>
</evidence>
<dbReference type="PANTHER" id="PTHR11097">
    <property type="entry name" value="EXOSOME COMPLEX EXONUCLEASE RIBOSOMAL RNA PROCESSING PROTEIN"/>
    <property type="match status" value="1"/>
</dbReference>
<evidence type="ECO:0000256" key="7">
    <source>
        <dbReference type="ARBA" id="ARBA00022884"/>
    </source>
</evidence>
<dbReference type="GO" id="GO:0000176">
    <property type="term" value="C:nuclear exosome (RNase complex)"/>
    <property type="evidence" value="ECO:0007669"/>
    <property type="project" value="TreeGrafter"/>
</dbReference>
<dbReference type="Pfam" id="PF03725">
    <property type="entry name" value="RNase_PH_C"/>
    <property type="match status" value="1"/>
</dbReference>
<dbReference type="Gene3D" id="3.30.230.70">
    <property type="entry name" value="GHMP Kinase, N-terminal domain"/>
    <property type="match status" value="1"/>
</dbReference>
<dbReference type="SUPFAM" id="SSF54211">
    <property type="entry name" value="Ribosomal protein S5 domain 2-like"/>
    <property type="match status" value="1"/>
</dbReference>
<dbReference type="RefSeq" id="XP_029643630.1">
    <property type="nucleotide sequence ID" value="XM_029787770.2"/>
</dbReference>
<name>A0A6P7SZN2_9MOLL</name>
<dbReference type="InterPro" id="IPR036345">
    <property type="entry name" value="ExoRNase_PH_dom2_sf"/>
</dbReference>
<dbReference type="GO" id="GO:0034476">
    <property type="term" value="P:U5 snRNA 3'-end processing"/>
    <property type="evidence" value="ECO:0007669"/>
    <property type="project" value="TreeGrafter"/>
</dbReference>
<evidence type="ECO:0000256" key="3">
    <source>
        <dbReference type="ARBA" id="ARBA00006678"/>
    </source>
</evidence>
<dbReference type="GO" id="GO:0005730">
    <property type="term" value="C:nucleolus"/>
    <property type="evidence" value="ECO:0007669"/>
    <property type="project" value="UniProtKB-SubCell"/>
</dbReference>
<evidence type="ECO:0000313" key="11">
    <source>
        <dbReference type="RefSeq" id="XP_029643630.1"/>
    </source>
</evidence>
<dbReference type="GO" id="GO:0071028">
    <property type="term" value="P:nuclear mRNA surveillance"/>
    <property type="evidence" value="ECO:0007669"/>
    <property type="project" value="TreeGrafter"/>
</dbReference>
<dbReference type="GO" id="GO:0000177">
    <property type="term" value="C:cytoplasmic exosome (RNase complex)"/>
    <property type="evidence" value="ECO:0007669"/>
    <property type="project" value="TreeGrafter"/>
</dbReference>
<evidence type="ECO:0000313" key="10">
    <source>
        <dbReference type="Proteomes" id="UP000515154"/>
    </source>
</evidence>
<dbReference type="InterPro" id="IPR020568">
    <property type="entry name" value="Ribosomal_Su5_D2-typ_SF"/>
</dbReference>
<accession>A0A6P7SZN2</accession>
<evidence type="ECO:0000256" key="2">
    <source>
        <dbReference type="ARBA" id="ARBA00004604"/>
    </source>
</evidence>
<dbReference type="Pfam" id="PF01138">
    <property type="entry name" value="RNase_PH"/>
    <property type="match status" value="1"/>
</dbReference>
<evidence type="ECO:0000256" key="5">
    <source>
        <dbReference type="ARBA" id="ARBA00022552"/>
    </source>
</evidence>